<keyword evidence="1" id="KW-0732">Signal</keyword>
<dbReference type="Pfam" id="PF13202">
    <property type="entry name" value="EF-hand_5"/>
    <property type="match status" value="2"/>
</dbReference>
<dbReference type="SUPFAM" id="SSF47473">
    <property type="entry name" value="EF-hand"/>
    <property type="match status" value="1"/>
</dbReference>
<dbReference type="PROSITE" id="PS00018">
    <property type="entry name" value="EF_HAND_1"/>
    <property type="match status" value="1"/>
</dbReference>
<dbReference type="RefSeq" id="WP_353109339.1">
    <property type="nucleotide sequence ID" value="NZ_APND01000001.1"/>
</dbReference>
<dbReference type="EMBL" id="APND01000001">
    <property type="protein sequence ID" value="MES1928336.1"/>
    <property type="molecule type" value="Genomic_DNA"/>
</dbReference>
<dbReference type="InterPro" id="IPR002048">
    <property type="entry name" value="EF_hand_dom"/>
</dbReference>
<proteinExistence type="predicted"/>
<reference evidence="3 4" key="1">
    <citation type="submission" date="2013-03" db="EMBL/GenBank/DDBJ databases">
        <title>Salinisphaera dokdonensis CL-ES53 Genome Sequencing.</title>
        <authorList>
            <person name="Li C."/>
            <person name="Lai Q."/>
            <person name="Shao Z."/>
        </authorList>
    </citation>
    <scope>NUCLEOTIDE SEQUENCE [LARGE SCALE GENOMIC DNA]</scope>
    <source>
        <strain evidence="3 4">CL-ES53</strain>
    </source>
</reference>
<dbReference type="SMART" id="SM00054">
    <property type="entry name" value="EFh"/>
    <property type="match status" value="1"/>
</dbReference>
<accession>A0ABV2AXF9</accession>
<evidence type="ECO:0000313" key="3">
    <source>
        <dbReference type="EMBL" id="MES1928336.1"/>
    </source>
</evidence>
<name>A0ABV2AXF9_9GAMM</name>
<evidence type="ECO:0000259" key="2">
    <source>
        <dbReference type="PROSITE" id="PS50222"/>
    </source>
</evidence>
<evidence type="ECO:0000256" key="1">
    <source>
        <dbReference type="SAM" id="SignalP"/>
    </source>
</evidence>
<comment type="caution">
    <text evidence="3">The sequence shown here is derived from an EMBL/GenBank/DDBJ whole genome shotgun (WGS) entry which is preliminary data.</text>
</comment>
<dbReference type="InterPro" id="IPR011992">
    <property type="entry name" value="EF-hand-dom_pair"/>
</dbReference>
<feature type="signal peptide" evidence="1">
    <location>
        <begin position="1"/>
        <end position="28"/>
    </location>
</feature>
<protein>
    <recommendedName>
        <fullName evidence="2">EF-hand domain-containing protein</fullName>
    </recommendedName>
</protein>
<evidence type="ECO:0000313" key="4">
    <source>
        <dbReference type="Proteomes" id="UP001460888"/>
    </source>
</evidence>
<feature type="chain" id="PRO_5045846737" description="EF-hand domain-containing protein" evidence="1">
    <location>
        <begin position="29"/>
        <end position="93"/>
    </location>
</feature>
<keyword evidence="4" id="KW-1185">Reference proteome</keyword>
<feature type="domain" description="EF-hand" evidence="2">
    <location>
        <begin position="52"/>
        <end position="87"/>
    </location>
</feature>
<organism evidence="3 4">
    <name type="scientific">Salinisphaera dokdonensis CL-ES53</name>
    <dbReference type="NCBI Taxonomy" id="1304272"/>
    <lineage>
        <taxon>Bacteria</taxon>
        <taxon>Pseudomonadati</taxon>
        <taxon>Pseudomonadota</taxon>
        <taxon>Gammaproteobacteria</taxon>
        <taxon>Salinisphaerales</taxon>
        <taxon>Salinisphaeraceae</taxon>
        <taxon>Salinisphaera</taxon>
    </lineage>
</organism>
<dbReference type="Proteomes" id="UP001460888">
    <property type="component" value="Unassembled WGS sequence"/>
</dbReference>
<sequence>MKRRYAVVAGIAFAIPFGTALSTSQAFAAETAAASWATMDANADGALSPEEVAGTPWEATFDDMDTSGDGKVTKEEFQTYMKDMKASQNSDDE</sequence>
<dbReference type="Gene3D" id="1.10.238.10">
    <property type="entry name" value="EF-hand"/>
    <property type="match status" value="1"/>
</dbReference>
<dbReference type="InterPro" id="IPR018247">
    <property type="entry name" value="EF_Hand_1_Ca_BS"/>
</dbReference>
<dbReference type="PROSITE" id="PS50222">
    <property type="entry name" value="EF_HAND_2"/>
    <property type="match status" value="1"/>
</dbReference>
<gene>
    <name evidence="3" type="ORF">SADO_03735</name>
</gene>